<dbReference type="GO" id="GO:0032259">
    <property type="term" value="P:methylation"/>
    <property type="evidence" value="ECO:0007669"/>
    <property type="project" value="UniProtKB-KW"/>
</dbReference>
<dbReference type="SUPFAM" id="SSF53335">
    <property type="entry name" value="S-adenosyl-L-methionine-dependent methyltransferases"/>
    <property type="match status" value="1"/>
</dbReference>
<evidence type="ECO:0000313" key="2">
    <source>
        <dbReference type="Proteomes" id="UP001549184"/>
    </source>
</evidence>
<name>A0ABV2JZ40_9GAMM</name>
<dbReference type="PANTHER" id="PTHR43861">
    <property type="entry name" value="TRANS-ACONITATE 2-METHYLTRANSFERASE-RELATED"/>
    <property type="match status" value="1"/>
</dbReference>
<keyword evidence="2" id="KW-1185">Reference proteome</keyword>
<protein>
    <submittedName>
        <fullName evidence="1">2-polyprenyl-3-methyl-5-hydroxy-6-metoxy-1, 4-benzoquinol methylase</fullName>
    </submittedName>
</protein>
<keyword evidence="1" id="KW-0489">Methyltransferase</keyword>
<sequence>MDRLYSAEFYFEPNDLPEYALFAEQRADHFRDRAKKMTDAKPGLSLLDYGAATGDFVAAASSAGAQAHGIEVSADARAIAMERGIRLLAPHEDHLLPESFDAIHMNHVLEHMPDPVEHLKWCHVRLAPGGRICIEVPHQFDNDTDRLRRAMGVGGRQDKFDAFSVHHTQFFTPKSLRRAVELAGFRIQQLRTPIAPTNGPASLKRRVIGAALRAANVFHHGGDVIELWAARQ</sequence>
<comment type="caution">
    <text evidence="1">The sequence shown here is derived from an EMBL/GenBank/DDBJ whole genome shotgun (WGS) entry which is preliminary data.</text>
</comment>
<evidence type="ECO:0000313" key="1">
    <source>
        <dbReference type="EMBL" id="MET3654116.1"/>
    </source>
</evidence>
<reference evidence="1 2" key="1">
    <citation type="submission" date="2024-06" db="EMBL/GenBank/DDBJ databases">
        <title>Sorghum-associated microbial communities from plants grown in Nebraska, USA.</title>
        <authorList>
            <person name="Schachtman D."/>
        </authorList>
    </citation>
    <scope>NUCLEOTIDE SEQUENCE [LARGE SCALE GENOMIC DNA]</scope>
    <source>
        <strain evidence="1 2">1073</strain>
    </source>
</reference>
<dbReference type="EMBL" id="JBEPMU010000006">
    <property type="protein sequence ID" value="MET3654116.1"/>
    <property type="molecule type" value="Genomic_DNA"/>
</dbReference>
<dbReference type="Pfam" id="PF13489">
    <property type="entry name" value="Methyltransf_23"/>
    <property type="match status" value="1"/>
</dbReference>
<dbReference type="GO" id="GO:0008168">
    <property type="term" value="F:methyltransferase activity"/>
    <property type="evidence" value="ECO:0007669"/>
    <property type="project" value="UniProtKB-KW"/>
</dbReference>
<organism evidence="1 2">
    <name type="scientific">Dyella japonica</name>
    <dbReference type="NCBI Taxonomy" id="231455"/>
    <lineage>
        <taxon>Bacteria</taxon>
        <taxon>Pseudomonadati</taxon>
        <taxon>Pseudomonadota</taxon>
        <taxon>Gammaproteobacteria</taxon>
        <taxon>Lysobacterales</taxon>
        <taxon>Rhodanobacteraceae</taxon>
        <taxon>Dyella</taxon>
    </lineage>
</organism>
<keyword evidence="1" id="KW-0808">Transferase</keyword>
<accession>A0ABV2JZ40</accession>
<dbReference type="InterPro" id="IPR029063">
    <property type="entry name" value="SAM-dependent_MTases_sf"/>
</dbReference>
<dbReference type="CDD" id="cd02440">
    <property type="entry name" value="AdoMet_MTases"/>
    <property type="match status" value="1"/>
</dbReference>
<dbReference type="RefSeq" id="WP_354015487.1">
    <property type="nucleotide sequence ID" value="NZ_JBEPMU010000006.1"/>
</dbReference>
<dbReference type="Gene3D" id="3.40.50.150">
    <property type="entry name" value="Vaccinia Virus protein VP39"/>
    <property type="match status" value="1"/>
</dbReference>
<dbReference type="Proteomes" id="UP001549184">
    <property type="component" value="Unassembled WGS sequence"/>
</dbReference>
<gene>
    <name evidence="1" type="ORF">ABIC75_003854</name>
</gene>
<proteinExistence type="predicted"/>